<gene>
    <name evidence="6" type="ORF">RKE40_17675</name>
</gene>
<dbReference type="SUPFAM" id="SSF74650">
    <property type="entry name" value="Galactose mutarotase-like"/>
    <property type="match status" value="1"/>
</dbReference>
<dbReference type="Proteomes" id="UP001254257">
    <property type="component" value="Unassembled WGS sequence"/>
</dbReference>
<sequence>MNKALFGHLDDGTPIHEAVLHSPGGAEARVMEWGAVLRDLVVPLPDGSRQRVVLGFPNFADYPAHSPHMGAIAGRFANRIGHGRFMLDGVSHRTPLNQGGKHSLHGGGQGFGKRPWTMIQHDEASVTLALVSADGDAGYPGTLRVWCRYALVDGATLRLELSATTDAPTIVNLAHHSYFRLDDGPDILDHELEVRANLTTPVDADLIPDGSLADVAGTPFDFRKTRAVRFANPDGSRFWYDHNFILCRDRREQAAGGLELAHAATLRSRRSGLSMEVWTTEPALQVYDGAKLATPVPGLDGVAYGPNAGIALEPQHVPDSPNLPHFPSTVLRPGEVYRQLSEFRFGV</sequence>
<keyword evidence="3 5" id="KW-0413">Isomerase</keyword>
<dbReference type="InterPro" id="IPR008183">
    <property type="entry name" value="Aldose_1/G6P_1-epimerase"/>
</dbReference>
<keyword evidence="7" id="KW-1185">Reference proteome</keyword>
<evidence type="ECO:0000313" key="7">
    <source>
        <dbReference type="Proteomes" id="UP001254257"/>
    </source>
</evidence>
<dbReference type="PANTHER" id="PTHR10091">
    <property type="entry name" value="ALDOSE-1-EPIMERASE"/>
    <property type="match status" value="1"/>
</dbReference>
<name>A0ABU3SAH2_9HYPH</name>
<dbReference type="InterPro" id="IPR011013">
    <property type="entry name" value="Gal_mutarotase_sf_dom"/>
</dbReference>
<comment type="catalytic activity">
    <reaction evidence="5">
        <text>alpha-D-glucose = beta-D-glucose</text>
        <dbReference type="Rhea" id="RHEA:10264"/>
        <dbReference type="ChEBI" id="CHEBI:15903"/>
        <dbReference type="ChEBI" id="CHEBI:17925"/>
        <dbReference type="EC" id="5.1.3.3"/>
    </reaction>
</comment>
<proteinExistence type="inferred from homology"/>
<dbReference type="EMBL" id="JAWDID010000027">
    <property type="protein sequence ID" value="MDU0341734.1"/>
    <property type="molecule type" value="Genomic_DNA"/>
</dbReference>
<comment type="pathway">
    <text evidence="1 5">Carbohydrate metabolism; hexose metabolism.</text>
</comment>
<dbReference type="GO" id="GO:0016853">
    <property type="term" value="F:isomerase activity"/>
    <property type="evidence" value="ECO:0007669"/>
    <property type="project" value="UniProtKB-KW"/>
</dbReference>
<dbReference type="CDD" id="cd09019">
    <property type="entry name" value="galactose_mutarotase_like"/>
    <property type="match status" value="1"/>
</dbReference>
<dbReference type="InterPro" id="IPR015443">
    <property type="entry name" value="Aldose_1-epimerase"/>
</dbReference>
<evidence type="ECO:0000256" key="4">
    <source>
        <dbReference type="ARBA" id="ARBA00023277"/>
    </source>
</evidence>
<comment type="similarity">
    <text evidence="2 5">Belongs to the aldose epimerase family.</text>
</comment>
<accession>A0ABU3SAH2</accession>
<dbReference type="PANTHER" id="PTHR10091:SF0">
    <property type="entry name" value="GALACTOSE MUTAROTASE"/>
    <property type="match status" value="1"/>
</dbReference>
<evidence type="ECO:0000313" key="6">
    <source>
        <dbReference type="EMBL" id="MDU0341734.1"/>
    </source>
</evidence>
<dbReference type="NCBIfam" id="NF008277">
    <property type="entry name" value="PRK11055.1"/>
    <property type="match status" value="1"/>
</dbReference>
<dbReference type="Gene3D" id="2.70.98.10">
    <property type="match status" value="1"/>
</dbReference>
<dbReference type="RefSeq" id="WP_316019541.1">
    <property type="nucleotide sequence ID" value="NZ_JAWDID010000027.1"/>
</dbReference>
<organism evidence="6 7">
    <name type="scientific">Bosea rubneri</name>
    <dbReference type="NCBI Taxonomy" id="3075434"/>
    <lineage>
        <taxon>Bacteria</taxon>
        <taxon>Pseudomonadati</taxon>
        <taxon>Pseudomonadota</taxon>
        <taxon>Alphaproteobacteria</taxon>
        <taxon>Hyphomicrobiales</taxon>
        <taxon>Boseaceae</taxon>
        <taxon>Bosea</taxon>
    </lineage>
</organism>
<dbReference type="InterPro" id="IPR047215">
    <property type="entry name" value="Galactose_mutarotase-like"/>
</dbReference>
<evidence type="ECO:0000256" key="1">
    <source>
        <dbReference type="ARBA" id="ARBA00005028"/>
    </source>
</evidence>
<keyword evidence="4 5" id="KW-0119">Carbohydrate metabolism</keyword>
<dbReference type="PIRSF" id="PIRSF005096">
    <property type="entry name" value="GALM"/>
    <property type="match status" value="1"/>
</dbReference>
<evidence type="ECO:0000256" key="3">
    <source>
        <dbReference type="ARBA" id="ARBA00023235"/>
    </source>
</evidence>
<protein>
    <recommendedName>
        <fullName evidence="5">Aldose 1-epimerase</fullName>
        <ecNumber evidence="5">5.1.3.3</ecNumber>
    </recommendedName>
</protein>
<dbReference type="Pfam" id="PF01263">
    <property type="entry name" value="Aldose_epim"/>
    <property type="match status" value="1"/>
</dbReference>
<evidence type="ECO:0000256" key="5">
    <source>
        <dbReference type="PIRNR" id="PIRNR005096"/>
    </source>
</evidence>
<reference evidence="6 7" key="1">
    <citation type="submission" date="2023-09" db="EMBL/GenBank/DDBJ databases">
        <title>Whole genome shotgun sequencing (WGS) of Bosea sp. ZW T0_25, isolated from stored onions (Allium cepa).</title>
        <authorList>
            <person name="Stoll D.A."/>
            <person name="Huch M."/>
        </authorList>
    </citation>
    <scope>NUCLEOTIDE SEQUENCE [LARGE SCALE GENOMIC DNA]</scope>
    <source>
        <strain evidence="6 7">ZW T0_25</strain>
    </source>
</reference>
<dbReference type="InterPro" id="IPR014718">
    <property type="entry name" value="GH-type_carb-bd"/>
</dbReference>
<evidence type="ECO:0000256" key="2">
    <source>
        <dbReference type="ARBA" id="ARBA00006206"/>
    </source>
</evidence>
<comment type="caution">
    <text evidence="6">The sequence shown here is derived from an EMBL/GenBank/DDBJ whole genome shotgun (WGS) entry which is preliminary data.</text>
</comment>
<dbReference type="EC" id="5.1.3.3" evidence="5"/>